<dbReference type="Proteomes" id="UP000053237">
    <property type="component" value="Unassembled WGS sequence"/>
</dbReference>
<proteinExistence type="predicted"/>
<organism evidence="1 2">
    <name type="scientific">Albugo candida</name>
    <dbReference type="NCBI Taxonomy" id="65357"/>
    <lineage>
        <taxon>Eukaryota</taxon>
        <taxon>Sar</taxon>
        <taxon>Stramenopiles</taxon>
        <taxon>Oomycota</taxon>
        <taxon>Peronosporomycetes</taxon>
        <taxon>Albuginales</taxon>
        <taxon>Albuginaceae</taxon>
        <taxon>Albugo</taxon>
    </lineage>
</organism>
<name>A0A024GEL5_9STRA</name>
<dbReference type="AlphaFoldDB" id="A0A024GEL5"/>
<reference evidence="1 2" key="1">
    <citation type="submission" date="2012-05" db="EMBL/GenBank/DDBJ databases">
        <title>Recombination and specialization in a pathogen metapopulation.</title>
        <authorList>
            <person name="Gardiner A."/>
            <person name="Kemen E."/>
            <person name="Schultz-Larsen T."/>
            <person name="MacLean D."/>
            <person name="Van Oosterhout C."/>
            <person name="Jones J.D.G."/>
        </authorList>
    </citation>
    <scope>NUCLEOTIDE SEQUENCE [LARGE SCALE GENOMIC DNA]</scope>
    <source>
        <strain evidence="1 2">Ac Nc2</strain>
    </source>
</reference>
<accession>A0A024GEL5</accession>
<keyword evidence="2" id="KW-1185">Reference proteome</keyword>
<comment type="caution">
    <text evidence="1">The sequence shown here is derived from an EMBL/GenBank/DDBJ whole genome shotgun (WGS) entry which is preliminary data.</text>
</comment>
<gene>
    <name evidence="1" type="ORF">BN9_057820</name>
</gene>
<dbReference type="InParanoid" id="A0A024GEL5"/>
<evidence type="ECO:0000313" key="2">
    <source>
        <dbReference type="Proteomes" id="UP000053237"/>
    </source>
</evidence>
<dbReference type="EMBL" id="CAIX01000084">
    <property type="protein sequence ID" value="CCI44935.1"/>
    <property type="molecule type" value="Genomic_DNA"/>
</dbReference>
<evidence type="ECO:0000313" key="1">
    <source>
        <dbReference type="EMBL" id="CCI44935.1"/>
    </source>
</evidence>
<sequence length="122" mass="14024">MINSSSGIKPSQPQIGFGKFCLYIIENTDHQELYVLKARSKRFDTFRQIYSILARSFQLNNHPTFETKFIYRLCHANHIEYCIVFPVALVATSVLLTSREIHSCIPDGWLLKVSTIILGMTQ</sequence>
<protein>
    <submittedName>
        <fullName evidence="1">Uncharacterized protein</fullName>
    </submittedName>
</protein>